<dbReference type="GO" id="GO:0000049">
    <property type="term" value="F:tRNA binding"/>
    <property type="evidence" value="ECO:0007669"/>
    <property type="project" value="TreeGrafter"/>
</dbReference>
<dbReference type="InterPro" id="IPR032672">
    <property type="entry name" value="TmcA/NAT10/Kre33"/>
</dbReference>
<dbReference type="Proteomes" id="UP000027135">
    <property type="component" value="Unassembled WGS sequence"/>
</dbReference>
<evidence type="ECO:0000313" key="1">
    <source>
        <dbReference type="EMBL" id="KDR16823.1"/>
    </source>
</evidence>
<dbReference type="eggNOG" id="KOG2036">
    <property type="taxonomic scope" value="Eukaryota"/>
</dbReference>
<keyword evidence="1" id="KW-0808">Transferase</keyword>
<dbReference type="AlphaFoldDB" id="A0A067R1V6"/>
<name>A0A067R1V6_ZOONE</name>
<protein>
    <submittedName>
        <fullName evidence="1">N-acetyltransferase 10</fullName>
    </submittedName>
</protein>
<proteinExistence type="predicted"/>
<dbReference type="EMBL" id="KK852773">
    <property type="protein sequence ID" value="KDR16823.1"/>
    <property type="molecule type" value="Genomic_DNA"/>
</dbReference>
<organism evidence="1 2">
    <name type="scientific">Zootermopsis nevadensis</name>
    <name type="common">Dampwood termite</name>
    <dbReference type="NCBI Taxonomy" id="136037"/>
    <lineage>
        <taxon>Eukaryota</taxon>
        <taxon>Metazoa</taxon>
        <taxon>Ecdysozoa</taxon>
        <taxon>Arthropoda</taxon>
        <taxon>Hexapoda</taxon>
        <taxon>Insecta</taxon>
        <taxon>Pterygota</taxon>
        <taxon>Neoptera</taxon>
        <taxon>Polyneoptera</taxon>
        <taxon>Dictyoptera</taxon>
        <taxon>Blattodea</taxon>
        <taxon>Blattoidea</taxon>
        <taxon>Termitoidae</taxon>
        <taxon>Termopsidae</taxon>
        <taxon>Zootermopsis</taxon>
    </lineage>
</organism>
<accession>A0A067R1V6</accession>
<dbReference type="InParanoid" id="A0A067R1V6"/>
<gene>
    <name evidence="1" type="ORF">L798_09489</name>
</gene>
<dbReference type="GO" id="GO:0030686">
    <property type="term" value="C:90S preribosome"/>
    <property type="evidence" value="ECO:0007669"/>
    <property type="project" value="TreeGrafter"/>
</dbReference>
<dbReference type="GO" id="GO:1904812">
    <property type="term" value="P:rRNA acetylation involved in maturation of SSU-rRNA"/>
    <property type="evidence" value="ECO:0007669"/>
    <property type="project" value="TreeGrafter"/>
</dbReference>
<keyword evidence="2" id="KW-1185">Reference proteome</keyword>
<dbReference type="PANTHER" id="PTHR10925:SF5">
    <property type="entry name" value="RNA CYTIDINE ACETYLTRANSFERASE"/>
    <property type="match status" value="1"/>
</dbReference>
<dbReference type="GO" id="GO:0005730">
    <property type="term" value="C:nucleolus"/>
    <property type="evidence" value="ECO:0007669"/>
    <property type="project" value="TreeGrafter"/>
</dbReference>
<reference evidence="1 2" key="1">
    <citation type="journal article" date="2014" name="Nat. Commun.">
        <title>Molecular traces of alternative social organization in a termite genome.</title>
        <authorList>
            <person name="Terrapon N."/>
            <person name="Li C."/>
            <person name="Robertson H.M."/>
            <person name="Ji L."/>
            <person name="Meng X."/>
            <person name="Booth W."/>
            <person name="Chen Z."/>
            <person name="Childers C.P."/>
            <person name="Glastad K.M."/>
            <person name="Gokhale K."/>
            <person name="Gowin J."/>
            <person name="Gronenberg W."/>
            <person name="Hermansen R.A."/>
            <person name="Hu H."/>
            <person name="Hunt B.G."/>
            <person name="Huylmans A.K."/>
            <person name="Khalil S.M."/>
            <person name="Mitchell R.D."/>
            <person name="Munoz-Torres M.C."/>
            <person name="Mustard J.A."/>
            <person name="Pan H."/>
            <person name="Reese J.T."/>
            <person name="Scharf M.E."/>
            <person name="Sun F."/>
            <person name="Vogel H."/>
            <person name="Xiao J."/>
            <person name="Yang W."/>
            <person name="Yang Z."/>
            <person name="Yang Z."/>
            <person name="Zhou J."/>
            <person name="Zhu J."/>
            <person name="Brent C.S."/>
            <person name="Elsik C.G."/>
            <person name="Goodisman M.A."/>
            <person name="Liberles D.A."/>
            <person name="Roe R.M."/>
            <person name="Vargo E.L."/>
            <person name="Vilcinskas A."/>
            <person name="Wang J."/>
            <person name="Bornberg-Bauer E."/>
            <person name="Korb J."/>
            <person name="Zhang G."/>
            <person name="Liebig J."/>
        </authorList>
    </citation>
    <scope>NUCLEOTIDE SEQUENCE [LARGE SCALE GENOMIC DNA]</scope>
    <source>
        <tissue evidence="1">Whole organism</tissue>
    </source>
</reference>
<dbReference type="STRING" id="136037.A0A067R1V6"/>
<evidence type="ECO:0000313" key="2">
    <source>
        <dbReference type="Proteomes" id="UP000027135"/>
    </source>
</evidence>
<dbReference type="GO" id="GO:1990883">
    <property type="term" value="F:18S rRNA cytidine N-acetyltransferase activity"/>
    <property type="evidence" value="ECO:0007669"/>
    <property type="project" value="TreeGrafter"/>
</dbReference>
<sequence>MVGQLATSTFTRTNFEDLTPNLLATTVETIEGGGLQTVTSLKQLYAMSLDVHERHRTEAHGDVVGCFNERYKQILISCYVGCTHCLLGFSFSMLKSSS</sequence>
<dbReference type="PANTHER" id="PTHR10925">
    <property type="entry name" value="N-ACETYLTRANSFERASE 10"/>
    <property type="match status" value="1"/>
</dbReference>